<sequence>MLLFMLHHNGHVWSRSFLKGRSFVLNGYGDENVIRRTIFKLPTTWIP</sequence>
<organism evidence="1">
    <name type="scientific">Arundo donax</name>
    <name type="common">Giant reed</name>
    <name type="synonym">Donax arundinaceus</name>
    <dbReference type="NCBI Taxonomy" id="35708"/>
    <lineage>
        <taxon>Eukaryota</taxon>
        <taxon>Viridiplantae</taxon>
        <taxon>Streptophyta</taxon>
        <taxon>Embryophyta</taxon>
        <taxon>Tracheophyta</taxon>
        <taxon>Spermatophyta</taxon>
        <taxon>Magnoliopsida</taxon>
        <taxon>Liliopsida</taxon>
        <taxon>Poales</taxon>
        <taxon>Poaceae</taxon>
        <taxon>PACMAD clade</taxon>
        <taxon>Arundinoideae</taxon>
        <taxon>Arundineae</taxon>
        <taxon>Arundo</taxon>
    </lineage>
</organism>
<reference evidence="1" key="2">
    <citation type="journal article" date="2015" name="Data Brief">
        <title>Shoot transcriptome of the giant reed, Arundo donax.</title>
        <authorList>
            <person name="Barrero R.A."/>
            <person name="Guerrero F.D."/>
            <person name="Moolhuijzen P."/>
            <person name="Goolsby J.A."/>
            <person name="Tidwell J."/>
            <person name="Bellgard S.E."/>
            <person name="Bellgard M.I."/>
        </authorList>
    </citation>
    <scope>NUCLEOTIDE SEQUENCE</scope>
    <source>
        <tissue evidence="1">Shoot tissue taken approximately 20 cm above the soil surface</tissue>
    </source>
</reference>
<protein>
    <submittedName>
        <fullName evidence="1">Uncharacterized protein</fullName>
    </submittedName>
</protein>
<dbReference type="EMBL" id="GBRH01239810">
    <property type="protein sequence ID" value="JAD58085.1"/>
    <property type="molecule type" value="Transcribed_RNA"/>
</dbReference>
<dbReference type="AlphaFoldDB" id="A0A0A9BA46"/>
<accession>A0A0A9BA46</accession>
<proteinExistence type="predicted"/>
<evidence type="ECO:0000313" key="1">
    <source>
        <dbReference type="EMBL" id="JAD58085.1"/>
    </source>
</evidence>
<reference evidence="1" key="1">
    <citation type="submission" date="2014-09" db="EMBL/GenBank/DDBJ databases">
        <authorList>
            <person name="Magalhaes I.L.F."/>
            <person name="Oliveira U."/>
            <person name="Santos F.R."/>
            <person name="Vidigal T.H.D.A."/>
            <person name="Brescovit A.D."/>
            <person name="Santos A.J."/>
        </authorList>
    </citation>
    <scope>NUCLEOTIDE SEQUENCE</scope>
    <source>
        <tissue evidence="1">Shoot tissue taken approximately 20 cm above the soil surface</tissue>
    </source>
</reference>
<name>A0A0A9BA46_ARUDO</name>